<proteinExistence type="predicted"/>
<dbReference type="RefSeq" id="WP_124908443.1">
    <property type="nucleotide sequence ID" value="NZ_RQJP01000004.1"/>
</dbReference>
<name>A0A3P1CGX0_9BACT</name>
<sequence length="88" mass="10458">MNYQQLLLSFFRREPFSNNPDAKKRLFEIQMMESFMENHLTELTGCVEKLVFDDQEQMQSLIGFELGMAQIILEKIQLECHELMNEPV</sequence>
<comment type="caution">
    <text evidence="1">The sequence shown here is derived from an EMBL/GenBank/DDBJ whole genome shotgun (WGS) entry which is preliminary data.</text>
</comment>
<protein>
    <submittedName>
        <fullName evidence="1">Uncharacterized protein</fullName>
    </submittedName>
</protein>
<keyword evidence="2" id="KW-1185">Reference proteome</keyword>
<evidence type="ECO:0000313" key="2">
    <source>
        <dbReference type="Proteomes" id="UP000274271"/>
    </source>
</evidence>
<organism evidence="1 2">
    <name type="scientific">Larkinella knui</name>
    <dbReference type="NCBI Taxonomy" id="2025310"/>
    <lineage>
        <taxon>Bacteria</taxon>
        <taxon>Pseudomonadati</taxon>
        <taxon>Bacteroidota</taxon>
        <taxon>Cytophagia</taxon>
        <taxon>Cytophagales</taxon>
        <taxon>Spirosomataceae</taxon>
        <taxon>Larkinella</taxon>
    </lineage>
</organism>
<dbReference type="Proteomes" id="UP000274271">
    <property type="component" value="Unassembled WGS sequence"/>
</dbReference>
<accession>A0A3P1CGX0</accession>
<dbReference type="AlphaFoldDB" id="A0A3P1CGX0"/>
<dbReference type="EMBL" id="RQJP01000004">
    <property type="protein sequence ID" value="RRB12490.1"/>
    <property type="molecule type" value="Genomic_DNA"/>
</dbReference>
<reference evidence="1 2" key="1">
    <citation type="submission" date="2018-11" db="EMBL/GenBank/DDBJ databases">
        <authorList>
            <person name="Zhou Z."/>
            <person name="Wang G."/>
        </authorList>
    </citation>
    <scope>NUCLEOTIDE SEQUENCE [LARGE SCALE GENOMIC DNA]</scope>
    <source>
        <strain evidence="1 2">KCTC42998</strain>
    </source>
</reference>
<evidence type="ECO:0000313" key="1">
    <source>
        <dbReference type="EMBL" id="RRB12490.1"/>
    </source>
</evidence>
<gene>
    <name evidence="1" type="ORF">EHT87_20030</name>
</gene>